<name>A0A502FRA0_9SPHN</name>
<feature type="signal peptide" evidence="3">
    <location>
        <begin position="1"/>
        <end position="26"/>
    </location>
</feature>
<dbReference type="Proteomes" id="UP000319931">
    <property type="component" value="Unassembled WGS sequence"/>
</dbReference>
<dbReference type="InterPro" id="IPR006143">
    <property type="entry name" value="RND_pump_MFP"/>
</dbReference>
<dbReference type="Pfam" id="PF25876">
    <property type="entry name" value="HH_MFP_RND"/>
    <property type="match status" value="1"/>
</dbReference>
<dbReference type="Pfam" id="PF25967">
    <property type="entry name" value="RND-MFP_C"/>
    <property type="match status" value="1"/>
</dbReference>
<dbReference type="NCBIfam" id="TIGR01730">
    <property type="entry name" value="RND_mfp"/>
    <property type="match status" value="1"/>
</dbReference>
<feature type="domain" description="Multidrug resistance protein MdtA-like C-terminal permuted SH3" evidence="7">
    <location>
        <begin position="295"/>
        <end position="353"/>
    </location>
</feature>
<comment type="similarity">
    <text evidence="2">Belongs to the membrane fusion protein (MFP) (TC 8.A.1) family.</text>
</comment>
<dbReference type="PANTHER" id="PTHR30158:SF26">
    <property type="entry name" value="RESISTANCE-NODULATION-CELL DIVISION (RND) MULTIDRUG EFFLUX MEMBRANE FUSION PROTEIN MEXE"/>
    <property type="match status" value="1"/>
</dbReference>
<organism evidence="8 9">
    <name type="scientific">Sphingomonas glacialis</name>
    <dbReference type="NCBI Taxonomy" id="658225"/>
    <lineage>
        <taxon>Bacteria</taxon>
        <taxon>Pseudomonadati</taxon>
        <taxon>Pseudomonadota</taxon>
        <taxon>Alphaproteobacteria</taxon>
        <taxon>Sphingomonadales</taxon>
        <taxon>Sphingomonadaceae</taxon>
        <taxon>Sphingomonas</taxon>
    </lineage>
</organism>
<evidence type="ECO:0000259" key="6">
    <source>
        <dbReference type="Pfam" id="PF25944"/>
    </source>
</evidence>
<dbReference type="EMBL" id="RCZC01000004">
    <property type="protein sequence ID" value="TPG52087.1"/>
    <property type="molecule type" value="Genomic_DNA"/>
</dbReference>
<accession>A0A502FRA0</accession>
<dbReference type="GO" id="GO:0005886">
    <property type="term" value="C:plasma membrane"/>
    <property type="evidence" value="ECO:0007669"/>
    <property type="project" value="TreeGrafter"/>
</dbReference>
<dbReference type="Pfam" id="PF25944">
    <property type="entry name" value="Beta-barrel_RND"/>
    <property type="match status" value="1"/>
</dbReference>
<evidence type="ECO:0000256" key="2">
    <source>
        <dbReference type="ARBA" id="ARBA00009477"/>
    </source>
</evidence>
<dbReference type="Gene3D" id="1.10.287.470">
    <property type="entry name" value="Helix hairpin bin"/>
    <property type="match status" value="1"/>
</dbReference>
<dbReference type="InterPro" id="IPR058625">
    <property type="entry name" value="MdtA-like_BSH"/>
</dbReference>
<sequence length="381" mass="40576">MNSLQRYSGVTSLIAWPALLSGCGAAAPPPPPPPPAVTATTVIMRPLRQWDDFTGRLEAVDSVEIRPRVSGFVDAISFSEGARVGRGQLLFQIDPRPYRDEVERLAAELRRAEAKQVLAKSDAARGKRLIDQNAVSQGEFERLGAEAASASADVGAARAALNTARLNLSFTRVVSPVAGRVSKAIITRGNLVTASSLLTTVVSDSPIYASFNADEQAYLKYAGDQRGKGGPVFVGLINEQGFPHRGRLHFLDNVVDSGSGTIQGRAILDNPDGKLTPGLFSRIRLVSSGTKTIALVPEQSLGTDLGKRFVMILDRSNHVRTRPVELGAALGEFRIVTSGLVQGEQVVVDGLQKVKSGDAVKAVRKDVPIPQSLMDQLAPVG</sequence>
<comment type="caution">
    <text evidence="8">The sequence shown here is derived from an EMBL/GenBank/DDBJ whole genome shotgun (WGS) entry which is preliminary data.</text>
</comment>
<gene>
    <name evidence="8" type="ORF">EAH76_15335</name>
</gene>
<dbReference type="PANTHER" id="PTHR30158">
    <property type="entry name" value="ACRA/E-RELATED COMPONENT OF DRUG EFFLUX TRANSPORTER"/>
    <property type="match status" value="1"/>
</dbReference>
<feature type="domain" description="Multidrug resistance protein MdtA-like alpha-helical hairpin" evidence="4">
    <location>
        <begin position="104"/>
        <end position="171"/>
    </location>
</feature>
<dbReference type="Pfam" id="PF25917">
    <property type="entry name" value="BSH_RND"/>
    <property type="match status" value="1"/>
</dbReference>
<comment type="subcellular location">
    <subcellularLocation>
        <location evidence="1">Cell envelope</location>
    </subcellularLocation>
</comment>
<dbReference type="GO" id="GO:0030313">
    <property type="term" value="C:cell envelope"/>
    <property type="evidence" value="ECO:0007669"/>
    <property type="project" value="UniProtKB-SubCell"/>
</dbReference>
<protein>
    <submittedName>
        <fullName evidence="8">Efflux RND transporter periplasmic adaptor subunit</fullName>
    </submittedName>
</protein>
<evidence type="ECO:0000256" key="1">
    <source>
        <dbReference type="ARBA" id="ARBA00004196"/>
    </source>
</evidence>
<dbReference type="PROSITE" id="PS51257">
    <property type="entry name" value="PROKAR_LIPOPROTEIN"/>
    <property type="match status" value="1"/>
</dbReference>
<dbReference type="Gene3D" id="2.40.420.20">
    <property type="match status" value="1"/>
</dbReference>
<proteinExistence type="inferred from homology"/>
<dbReference type="Gene3D" id="2.40.50.100">
    <property type="match status" value="1"/>
</dbReference>
<feature type="domain" description="Multidrug resistance protein MdtA-like barrel-sandwich hybrid" evidence="5">
    <location>
        <begin position="62"/>
        <end position="202"/>
    </location>
</feature>
<dbReference type="SUPFAM" id="SSF111369">
    <property type="entry name" value="HlyD-like secretion proteins"/>
    <property type="match status" value="1"/>
</dbReference>
<dbReference type="InterPro" id="IPR058624">
    <property type="entry name" value="MdtA-like_HH"/>
</dbReference>
<dbReference type="FunFam" id="2.40.420.20:FF:000001">
    <property type="entry name" value="Efflux RND transporter periplasmic adaptor subunit"/>
    <property type="match status" value="1"/>
</dbReference>
<evidence type="ECO:0000259" key="7">
    <source>
        <dbReference type="Pfam" id="PF25967"/>
    </source>
</evidence>
<evidence type="ECO:0000259" key="5">
    <source>
        <dbReference type="Pfam" id="PF25917"/>
    </source>
</evidence>
<dbReference type="AlphaFoldDB" id="A0A502FRA0"/>
<keyword evidence="3" id="KW-0732">Signal</keyword>
<dbReference type="InterPro" id="IPR058626">
    <property type="entry name" value="MdtA-like_b-barrel"/>
</dbReference>
<evidence type="ECO:0000313" key="8">
    <source>
        <dbReference type="EMBL" id="TPG52087.1"/>
    </source>
</evidence>
<dbReference type="InterPro" id="IPR058627">
    <property type="entry name" value="MdtA-like_C"/>
</dbReference>
<feature type="chain" id="PRO_5021423785" evidence="3">
    <location>
        <begin position="27"/>
        <end position="381"/>
    </location>
</feature>
<evidence type="ECO:0000259" key="4">
    <source>
        <dbReference type="Pfam" id="PF25876"/>
    </source>
</evidence>
<reference evidence="8 9" key="1">
    <citation type="journal article" date="2019" name="Environ. Microbiol.">
        <title>Species interactions and distinct microbial communities in high Arctic permafrost affected cryosols are associated with the CH4 and CO2 gas fluxes.</title>
        <authorList>
            <person name="Altshuler I."/>
            <person name="Hamel J."/>
            <person name="Turney S."/>
            <person name="Magnuson E."/>
            <person name="Levesque R."/>
            <person name="Greer C."/>
            <person name="Whyte L.G."/>
        </authorList>
    </citation>
    <scope>NUCLEOTIDE SEQUENCE [LARGE SCALE GENOMIC DNA]</scope>
    <source>
        <strain evidence="8 9">E6.1</strain>
    </source>
</reference>
<evidence type="ECO:0000313" key="9">
    <source>
        <dbReference type="Proteomes" id="UP000319931"/>
    </source>
</evidence>
<evidence type="ECO:0000256" key="3">
    <source>
        <dbReference type="SAM" id="SignalP"/>
    </source>
</evidence>
<keyword evidence="9" id="KW-1185">Reference proteome</keyword>
<dbReference type="GO" id="GO:0022857">
    <property type="term" value="F:transmembrane transporter activity"/>
    <property type="evidence" value="ECO:0007669"/>
    <property type="project" value="InterPro"/>
</dbReference>
<dbReference type="GO" id="GO:0046677">
    <property type="term" value="P:response to antibiotic"/>
    <property type="evidence" value="ECO:0007669"/>
    <property type="project" value="TreeGrafter"/>
</dbReference>
<dbReference type="Gene3D" id="2.40.30.170">
    <property type="match status" value="1"/>
</dbReference>
<feature type="domain" description="Multidrug resistance protein MdtA-like beta-barrel" evidence="6">
    <location>
        <begin position="230"/>
        <end position="285"/>
    </location>
</feature>
<dbReference type="OrthoDB" id="9816569at2"/>